<feature type="domain" description="SLH" evidence="11">
    <location>
        <begin position="2255"/>
        <end position="2310"/>
    </location>
</feature>
<proteinExistence type="inferred from homology"/>
<dbReference type="NCBIfam" id="TIGR02102">
    <property type="entry name" value="pullulan_Gpos"/>
    <property type="match status" value="1"/>
</dbReference>
<keyword evidence="2" id="KW-0732">Signal</keyword>
<dbReference type="CDD" id="cd11341">
    <property type="entry name" value="AmyAc_Pullulanase_LD-like"/>
    <property type="match status" value="1"/>
</dbReference>
<evidence type="ECO:0000256" key="7">
    <source>
        <dbReference type="ARBA" id="ARBA00024062"/>
    </source>
</evidence>
<dbReference type="Gene3D" id="2.60.40.1220">
    <property type="match status" value="1"/>
</dbReference>
<dbReference type="InterPro" id="IPR040806">
    <property type="entry name" value="SpuA_C"/>
</dbReference>
<dbReference type="PANTHER" id="PTHR43002">
    <property type="entry name" value="GLYCOGEN DEBRANCHING ENZYME"/>
    <property type="match status" value="1"/>
</dbReference>
<dbReference type="InterPro" id="IPR013780">
    <property type="entry name" value="Glyco_hydro_b"/>
</dbReference>
<dbReference type="SUPFAM" id="SSF49373">
    <property type="entry name" value="Invasin/intimin cell-adhesion fragments"/>
    <property type="match status" value="1"/>
</dbReference>
<dbReference type="InterPro" id="IPR014756">
    <property type="entry name" value="Ig_E-set"/>
</dbReference>
<dbReference type="SMART" id="SM00635">
    <property type="entry name" value="BID_2"/>
    <property type="match status" value="1"/>
</dbReference>
<organism evidence="12 13">
    <name type="scientific">Paenibacillus gansuensis</name>
    <dbReference type="NCBI Taxonomy" id="306542"/>
    <lineage>
        <taxon>Bacteria</taxon>
        <taxon>Bacillati</taxon>
        <taxon>Bacillota</taxon>
        <taxon>Bacilli</taxon>
        <taxon>Bacillales</taxon>
        <taxon>Paenibacillaceae</taxon>
        <taxon>Paenibacillus</taxon>
    </lineage>
</organism>
<dbReference type="Gene3D" id="3.20.20.80">
    <property type="entry name" value="Glycosidases"/>
    <property type="match status" value="2"/>
</dbReference>
<dbReference type="Gene3D" id="2.60.40.1080">
    <property type="match status" value="1"/>
</dbReference>
<evidence type="ECO:0000256" key="2">
    <source>
        <dbReference type="ARBA" id="ARBA00022729"/>
    </source>
</evidence>
<dbReference type="InterPro" id="IPR008964">
    <property type="entry name" value="Invasin/intimin_cell_adhesion"/>
</dbReference>
<name>A0ABW5PH05_9BACL</name>
<evidence type="ECO:0000256" key="6">
    <source>
        <dbReference type="ARBA" id="ARBA00023965"/>
    </source>
</evidence>
<feature type="compositionally biased region" description="Basic and acidic residues" evidence="10">
    <location>
        <begin position="1940"/>
        <end position="1957"/>
    </location>
</feature>
<feature type="domain" description="SLH" evidence="11">
    <location>
        <begin position="2195"/>
        <end position="2253"/>
    </location>
</feature>
<reference evidence="13" key="1">
    <citation type="journal article" date="2019" name="Int. J. Syst. Evol. Microbiol.">
        <title>The Global Catalogue of Microorganisms (GCM) 10K type strain sequencing project: providing services to taxonomists for standard genome sequencing and annotation.</title>
        <authorList>
            <consortium name="The Broad Institute Genomics Platform"/>
            <consortium name="The Broad Institute Genome Sequencing Center for Infectious Disease"/>
            <person name="Wu L."/>
            <person name="Ma J."/>
        </authorList>
    </citation>
    <scope>NUCLEOTIDE SEQUENCE [LARGE SCALE GENOMIC DNA]</scope>
    <source>
        <strain evidence="13">KCTC 3950</strain>
    </source>
</reference>
<sequence>MQMALKSKKWLSLLMVIALVMSFFGGYPSTIRAENSNLASMNAISPVPDGHIRIHYKRTASDYDGLGLWLWGDVTSPSAGWPTGAMPFVSGQTDSYGTYLDVPVKSGAKGINFLVVNRTSGDKDGGDKNYTIPTAETNELWIQQASDKVTPYEPVTIAPNTVRIHYQRADGNYAPYGVWNWEDVAAPSSPWPQGTPFPEGQVDSYGAYVDIPLKDAAKKIGFFVVNRELGDGDKEADRKFSLLDRYNQLWIKQGDPAVYVSPFREQPTGMLSAEALSETKLLLSFTMTDGLTADELKSAISVKDQTGTAITVVTASIKSATSVELVTQPFQLDKLPLTVSYLGRTVTASSGWRMVDELYTYEGDDLGATYHSGGSVTLKLWAPKATSVIANVYDKTDSSSKLYSAELVKGEKGVWSAEIAPGQVNNSITDLKGYFYQYEVTNDGVTRKVLDPYAKSMAAFTVNTKGETGPDGDNVGKAAIVDLHDTAVPGLTYAAIDGYVQREDAVIWEAHIRDFTSDPSIEGDLGGDRWGSYSAFKHKLDYIKSLGVTHVQLLPVMAWYYGDETKAGTRELQYSAGGNEYNWGYDPHSYFSPDGAYSLNPKDPQLRIKELKELIKAIHDAGMGVVLDVVYTHMAKADFLNDIVPNYYAFQDANGNNIGGFGNNLATSHNMAQKLMVDSVKYWFNEYKIDGMRFDMMGDATYDAVQKAYDAAAAENPKALFIGEGWRTFGGAASDPALAGKGADQDWMDQTDNVGVFSDEIRNELKSGFGSEGEPRFITGGERDLNTILKNIKGQPGNTPADDPGDMVQYIEAHDNLPLYDVIAQSIKKDPSLPANDLEIHKRIRLGNTLIFTSQGTAFLHAGQEYGRTKQWKGQGVPGQKYTEMKDTQGNTFGYFIHDSYDSSDAVNMFDWKKATDEVNYPVNHVTKAYTSGLAALRKSTNAFRLGDKDLVDSNVVMVSSPGLKSTDNVIAYRNKATDGTGYYYVFVNGDDEERTLGLSEDLTSGKVLADNDEAGATEVQTKSGFDLTSNSITLDPLTAVIINTEAPAAVLSSIQLDKASYTLQEGTSHQTAATALYDDNSKATVTRQASYVSDKPEVAKVTAGGLVQAVSEGTALITVTYGGKTATVNVTVTKEAVDQKRYIQFNYIRPDGDYKDWNLWVWNTGVKNDQIDFTTFENGKASVWIEIAKNATNMGFVLRKGTNWDTAKQDIPNDRSVPLTPGEAITKVNVTSMVNEIDIIPSVTGPELKDGTIHFMYRDDALFKSGEWERISSVKLNIGNETHEMTFDAAKEWFTFSVSDLENGTYPYSFVITKDGVTTEISDPKHTENGKSEVTYFKPKVSITSATNPGAISSDENAVLTVTAHSEDEVQYKFGSLDLTALGGPASVPFDTHLMKQTIAVKDSVTAGSKTIGITLIDQYGNSHKSSAQVLVKAQQVSEGNDFDWDEARIYFALTDRFLDGDPNNNRNVDKSHLEAYHGGDFKGLIDKLDYLQQLGVNTLWITPIVDNIDFNKGVDFGGKQYGYHGYWAKDFTQLDEHLGDLNTFKELIDKAHDKGMKIMVDVVLNHTGYGLKPEDNRPGITQEDKDRFKDMLRTEGVTSDTDPVKGELAQLPDLKTEIPAVREQIVKWQTDWLSRAKTTRGDTIDYFRVDTVKHVDSTTWKAFKNALTEINPDFKLIGEYFGASVNGDGGTLQSGQMDSLLDFEFKNRAKAFVEGRIEEVDAYLQHRESKMDNTRTFGQFLSSHDEDGFLSNYVNGDKGKLKAAAALQITAKGQPVIYYGEELGRSGPNARDMGKGEFSENRSDMPWNQLETEKSLHDHYAKLLQIRAKFSKVFSKGTRTKLAGSDQEGFLAFNKEYQGQNVVTMISVKPEAMQITVPVSFEAGSKLIDQYSGKTYTVSSDQKAAVELPGMNDGGTVILSKEQAIQPDPGTQPIPSTDTKDKPKQISENDLKPKADGSIVLEGNSKGVAIPTDLVGKLAGGTKEISIKLGELTATLPVDVLKEVQKIIAASNPQGAELRFNAESLKTAEVKALLEKANGSLTSQQVKAAGGVYDFTLEVVDKDGKANMITTFAQPIILNLPVQGNVKRHLLGVYYVADNGQLEYIAGKLTEKGMEASVTHFSKYAVLEFSQTFADVPEAHWAFGAVSSAAAKHVMTGVSGSSFAPDRQVTRAEFASVLARALALKSQGSHPFTDAAPGKWFTSTVSAAYAAGLVQGVSADRFAPAAWLTREEIAVMVVRAYELRTGKKASQAAAAFSDMKQVSAWAKEKVEAAAALKLMSGSWNEFSPKGLATRAEIAVVANNLMSMK</sequence>
<dbReference type="Proteomes" id="UP001597541">
    <property type="component" value="Unassembled WGS sequence"/>
</dbReference>
<evidence type="ECO:0000259" key="11">
    <source>
        <dbReference type="PROSITE" id="PS51272"/>
    </source>
</evidence>
<evidence type="ECO:0000256" key="5">
    <source>
        <dbReference type="ARBA" id="ARBA00023295"/>
    </source>
</evidence>
<dbReference type="SMART" id="SM00642">
    <property type="entry name" value="Aamy"/>
    <property type="match status" value="1"/>
</dbReference>
<dbReference type="Gene3D" id="2.60.40.10">
    <property type="entry name" value="Immunoglobulins"/>
    <property type="match status" value="1"/>
</dbReference>
<dbReference type="Pfam" id="PF00128">
    <property type="entry name" value="Alpha-amylase"/>
    <property type="match status" value="2"/>
</dbReference>
<keyword evidence="5 12" id="KW-0326">Glycosidase</keyword>
<dbReference type="Pfam" id="PF03714">
    <property type="entry name" value="PUD"/>
    <property type="match status" value="3"/>
</dbReference>
<evidence type="ECO:0000313" key="12">
    <source>
        <dbReference type="EMBL" id="MFD2613272.1"/>
    </source>
</evidence>
<keyword evidence="4" id="KW-0106">Calcium</keyword>
<evidence type="ECO:0000256" key="10">
    <source>
        <dbReference type="SAM" id="MobiDB-lite"/>
    </source>
</evidence>
<dbReference type="InterPro" id="IPR013783">
    <property type="entry name" value="Ig-like_fold"/>
</dbReference>
<evidence type="ECO:0000256" key="9">
    <source>
        <dbReference type="ARBA" id="ARBA00031076"/>
    </source>
</evidence>
<dbReference type="Pfam" id="PF18033">
    <property type="entry name" value="SpuA_C"/>
    <property type="match status" value="1"/>
</dbReference>
<dbReference type="InterPro" id="IPR014755">
    <property type="entry name" value="Cu-Rt/internalin_Ig-like"/>
</dbReference>
<dbReference type="GO" id="GO:0051060">
    <property type="term" value="F:pullulanase activity"/>
    <property type="evidence" value="ECO:0007669"/>
    <property type="project" value="UniProtKB-EC"/>
</dbReference>
<dbReference type="InterPro" id="IPR011838">
    <property type="entry name" value="Pullulan_Gpos"/>
</dbReference>
<feature type="domain" description="SLH" evidence="11">
    <location>
        <begin position="2131"/>
        <end position="2194"/>
    </location>
</feature>
<dbReference type="EC" id="3.2.1.41" evidence="7"/>
<accession>A0ABW5PH05</accession>
<dbReference type="CDD" id="cd10315">
    <property type="entry name" value="CBM41_pullulanase"/>
    <property type="match status" value="3"/>
</dbReference>
<dbReference type="InterPro" id="IPR003343">
    <property type="entry name" value="Big_2"/>
</dbReference>
<dbReference type="InterPro" id="IPR054604">
    <property type="entry name" value="SbsC_Big-like"/>
</dbReference>
<evidence type="ECO:0000313" key="13">
    <source>
        <dbReference type="Proteomes" id="UP001597541"/>
    </source>
</evidence>
<evidence type="ECO:0000256" key="1">
    <source>
        <dbReference type="ARBA" id="ARBA00008061"/>
    </source>
</evidence>
<dbReference type="EMBL" id="JBHUME010000008">
    <property type="protein sequence ID" value="MFD2613272.1"/>
    <property type="molecule type" value="Genomic_DNA"/>
</dbReference>
<dbReference type="Pfam" id="PF00395">
    <property type="entry name" value="SLH"/>
    <property type="match status" value="3"/>
</dbReference>
<keyword evidence="3 12" id="KW-0378">Hydrolase</keyword>
<dbReference type="Gene3D" id="2.60.40.1110">
    <property type="match status" value="3"/>
</dbReference>
<keyword evidence="13" id="KW-1185">Reference proteome</keyword>
<dbReference type="SUPFAM" id="SSF81296">
    <property type="entry name" value="E set domains"/>
    <property type="match status" value="1"/>
</dbReference>
<evidence type="ECO:0000256" key="8">
    <source>
        <dbReference type="ARBA" id="ARBA00029618"/>
    </source>
</evidence>
<evidence type="ECO:0000256" key="3">
    <source>
        <dbReference type="ARBA" id="ARBA00022801"/>
    </source>
</evidence>
<protein>
    <recommendedName>
        <fullName evidence="7">pullulanase</fullName>
        <ecNumber evidence="7">3.2.1.41</ecNumber>
    </recommendedName>
    <alternativeName>
        <fullName evidence="8">Alpha-dextrin endo-1,6-alpha-glucosidase</fullName>
    </alternativeName>
    <alternativeName>
        <fullName evidence="9">Pullulan 6-glucanohydrolase</fullName>
    </alternativeName>
</protein>
<feature type="region of interest" description="Disordered" evidence="10">
    <location>
        <begin position="1925"/>
        <end position="1960"/>
    </location>
</feature>
<dbReference type="InterPro" id="IPR006047">
    <property type="entry name" value="GH13_cat_dom"/>
</dbReference>
<comment type="similarity">
    <text evidence="1">Belongs to the glycosyl hydrolase 13 family.</text>
</comment>
<dbReference type="PROSITE" id="PS51272">
    <property type="entry name" value="SLH"/>
    <property type="match status" value="3"/>
</dbReference>
<dbReference type="Pfam" id="PF02922">
    <property type="entry name" value="CBM_48"/>
    <property type="match status" value="1"/>
</dbReference>
<evidence type="ECO:0000256" key="4">
    <source>
        <dbReference type="ARBA" id="ARBA00022837"/>
    </source>
</evidence>
<comment type="caution">
    <text evidence="12">The sequence shown here is derived from an EMBL/GenBank/DDBJ whole genome shotgun (WGS) entry which is preliminary data.</text>
</comment>
<dbReference type="InterPro" id="IPR001119">
    <property type="entry name" value="SLH_dom"/>
</dbReference>
<dbReference type="InterPro" id="IPR004193">
    <property type="entry name" value="Glyco_hydro_13_N"/>
</dbReference>
<dbReference type="SUPFAM" id="SSF49452">
    <property type="entry name" value="Starch-binding domain-like"/>
    <property type="match status" value="3"/>
</dbReference>
<dbReference type="InterPro" id="IPR013784">
    <property type="entry name" value="Carb-bd-like_fold"/>
</dbReference>
<dbReference type="InterPro" id="IPR005323">
    <property type="entry name" value="CBM41_pullulanase"/>
</dbReference>
<comment type="catalytic activity">
    <reaction evidence="6">
        <text>Hydrolysis of (1-&gt;6)-alpha-D-glucosidic linkages in pullulan, amylopectin and glycogen, and in the alpha- and beta-limit dextrins of amylopectin and glycogen.</text>
        <dbReference type="EC" id="3.2.1.41"/>
    </reaction>
</comment>
<dbReference type="SUPFAM" id="SSF51445">
    <property type="entry name" value="(Trans)glycosidases"/>
    <property type="match status" value="2"/>
</dbReference>
<dbReference type="RefSeq" id="WP_377603271.1">
    <property type="nucleotide sequence ID" value="NZ_JBHUME010000008.1"/>
</dbReference>
<dbReference type="CDD" id="cd02860">
    <property type="entry name" value="E_set_Pullulanase"/>
    <property type="match status" value="1"/>
</dbReference>
<gene>
    <name evidence="12" type="ORF">ACFSUF_12650</name>
</gene>
<dbReference type="Gene3D" id="2.60.40.1180">
    <property type="entry name" value="Golgi alpha-mannosidase II"/>
    <property type="match status" value="2"/>
</dbReference>
<dbReference type="Pfam" id="PF22359">
    <property type="entry name" value="Big-like"/>
    <property type="match status" value="1"/>
</dbReference>
<dbReference type="InterPro" id="IPR017853">
    <property type="entry name" value="GH"/>
</dbReference>